<comment type="caution">
    <text evidence="1">The sequence shown here is derived from an EMBL/GenBank/DDBJ whole genome shotgun (WGS) entry which is preliminary data.</text>
</comment>
<dbReference type="Gene3D" id="3.40.50.1000">
    <property type="entry name" value="HAD superfamily/HAD-like"/>
    <property type="match status" value="1"/>
</dbReference>
<dbReference type="PANTHER" id="PTHR10000:SF53">
    <property type="entry name" value="5-AMINO-6-(5-PHOSPHO-D-RIBITYLAMINO)URACIL PHOSPHATASE YBJI-RELATED"/>
    <property type="match status" value="1"/>
</dbReference>
<accession>A0ABV1H290</accession>
<dbReference type="SUPFAM" id="SSF56784">
    <property type="entry name" value="HAD-like"/>
    <property type="match status" value="1"/>
</dbReference>
<keyword evidence="2" id="KW-1185">Reference proteome</keyword>
<dbReference type="InterPro" id="IPR023214">
    <property type="entry name" value="HAD_sf"/>
</dbReference>
<dbReference type="SFLD" id="SFLDG01140">
    <property type="entry name" value="C2.B:_Phosphomannomutase_and_P"/>
    <property type="match status" value="1"/>
</dbReference>
<name>A0ABV1H290_9FIRM</name>
<dbReference type="InterPro" id="IPR036412">
    <property type="entry name" value="HAD-like_sf"/>
</dbReference>
<gene>
    <name evidence="1" type="ORF">WMO37_02120</name>
</gene>
<dbReference type="Pfam" id="PF08282">
    <property type="entry name" value="Hydrolase_3"/>
    <property type="match status" value="1"/>
</dbReference>
<organism evidence="1 2">
    <name type="scientific">Lachnospira intestinalis</name>
    <dbReference type="NCBI Taxonomy" id="3133158"/>
    <lineage>
        <taxon>Bacteria</taxon>
        <taxon>Bacillati</taxon>
        <taxon>Bacillota</taxon>
        <taxon>Clostridia</taxon>
        <taxon>Lachnospirales</taxon>
        <taxon>Lachnospiraceae</taxon>
        <taxon>Lachnospira</taxon>
    </lineage>
</organism>
<dbReference type="EMBL" id="JBBMFS010000001">
    <property type="protein sequence ID" value="MEQ2553813.1"/>
    <property type="molecule type" value="Genomic_DNA"/>
</dbReference>
<dbReference type="InterPro" id="IPR000150">
    <property type="entry name" value="Cof"/>
</dbReference>
<keyword evidence="1" id="KW-0378">Hydrolase</keyword>
<evidence type="ECO:0000313" key="2">
    <source>
        <dbReference type="Proteomes" id="UP001546774"/>
    </source>
</evidence>
<dbReference type="PROSITE" id="PS01228">
    <property type="entry name" value="COF_1"/>
    <property type="match status" value="1"/>
</dbReference>
<dbReference type="GO" id="GO:0016787">
    <property type="term" value="F:hydrolase activity"/>
    <property type="evidence" value="ECO:0007669"/>
    <property type="project" value="UniProtKB-KW"/>
</dbReference>
<dbReference type="NCBIfam" id="TIGR01484">
    <property type="entry name" value="HAD-SF-IIB"/>
    <property type="match status" value="1"/>
</dbReference>
<dbReference type="Proteomes" id="UP001546774">
    <property type="component" value="Unassembled WGS sequence"/>
</dbReference>
<dbReference type="InterPro" id="IPR006379">
    <property type="entry name" value="HAD-SF_hydro_IIB"/>
</dbReference>
<protein>
    <submittedName>
        <fullName evidence="1">Cof-type HAD-IIB family hydrolase</fullName>
    </submittedName>
</protein>
<proteinExistence type="predicted"/>
<dbReference type="Gene3D" id="3.30.1240.10">
    <property type="match status" value="1"/>
</dbReference>
<dbReference type="SFLD" id="SFLDS00003">
    <property type="entry name" value="Haloacid_Dehalogenase"/>
    <property type="match status" value="1"/>
</dbReference>
<dbReference type="NCBIfam" id="TIGR00099">
    <property type="entry name" value="Cof-subfamily"/>
    <property type="match status" value="1"/>
</dbReference>
<dbReference type="PANTHER" id="PTHR10000">
    <property type="entry name" value="PHOSPHOSERINE PHOSPHATASE"/>
    <property type="match status" value="1"/>
</dbReference>
<evidence type="ECO:0000313" key="1">
    <source>
        <dbReference type="EMBL" id="MEQ2553813.1"/>
    </source>
</evidence>
<reference evidence="1" key="1">
    <citation type="submission" date="2024-03" db="EMBL/GenBank/DDBJ databases">
        <title>Human intestinal bacterial collection.</title>
        <authorList>
            <person name="Pauvert C."/>
            <person name="Hitch T.C.A."/>
            <person name="Clavel T."/>
        </authorList>
    </citation>
    <scope>NUCLEOTIDE SEQUENCE [LARGE SCALE GENOMIC DNA]</scope>
    <source>
        <strain evidence="1">CLA-AA-H89B</strain>
    </source>
</reference>
<sequence>MIKLVASDLDGTLLLNGAQSVEDSMFETIGKLLDRGILFAPASGRQMTSLKRLFAPVAEELVYISENGALVSYKGKTIAKTPMKRELALEIIEDVLAQEYCEVLVSGEKTAYIKPKTKEYHDRMTKVVNYHTTLVSDFSEIQEDILKVAVCDLSGIEHSKEHFFKRWGNEAAAVVSGSLYLDFMDLKVSKGNAMKQIQQSMNILPEECMAFGDNYNDIPMLDSVGHAYVMEKAVDDIKKHGQFITANVEYTLKDVFHL</sequence>